<dbReference type="InterPro" id="IPR044023">
    <property type="entry name" value="Ig_7"/>
</dbReference>
<evidence type="ECO:0000256" key="1">
    <source>
        <dbReference type="ARBA" id="ARBA00004141"/>
    </source>
</evidence>
<dbReference type="SUPFAM" id="SSF49299">
    <property type="entry name" value="PKD domain"/>
    <property type="match status" value="3"/>
</dbReference>
<dbReference type="InterPro" id="IPR022409">
    <property type="entry name" value="PKD/Chitinase_dom"/>
</dbReference>
<feature type="domain" description="PKD" evidence="6">
    <location>
        <begin position="63"/>
        <end position="124"/>
    </location>
</feature>
<accession>A0ABP8FBI0</accession>
<dbReference type="InterPro" id="IPR000601">
    <property type="entry name" value="PKD_dom"/>
</dbReference>
<dbReference type="Proteomes" id="UP001501844">
    <property type="component" value="Unassembled WGS sequence"/>
</dbReference>
<evidence type="ECO:0000256" key="4">
    <source>
        <dbReference type="ARBA" id="ARBA00022989"/>
    </source>
</evidence>
<name>A0ABP8FBI0_9BACT</name>
<keyword evidence="2" id="KW-0812">Transmembrane</keyword>
<comment type="caution">
    <text evidence="7">The sequence shown here is derived from an EMBL/GenBank/DDBJ whole genome shotgun (WGS) entry which is preliminary data.</text>
</comment>
<dbReference type="CDD" id="cd00146">
    <property type="entry name" value="PKD"/>
    <property type="match status" value="1"/>
</dbReference>
<evidence type="ECO:0000313" key="8">
    <source>
        <dbReference type="Proteomes" id="UP001501844"/>
    </source>
</evidence>
<evidence type="ECO:0000256" key="5">
    <source>
        <dbReference type="ARBA" id="ARBA00023136"/>
    </source>
</evidence>
<keyword evidence="3" id="KW-0677">Repeat</keyword>
<evidence type="ECO:0000313" key="7">
    <source>
        <dbReference type="EMBL" id="GAA4299808.1"/>
    </source>
</evidence>
<dbReference type="EMBL" id="BAABGX010000001">
    <property type="protein sequence ID" value="GAA4299808.1"/>
    <property type="molecule type" value="Genomic_DNA"/>
</dbReference>
<evidence type="ECO:0000256" key="2">
    <source>
        <dbReference type="ARBA" id="ARBA00022692"/>
    </source>
</evidence>
<dbReference type="InterPro" id="IPR026341">
    <property type="entry name" value="T9SS_type_B"/>
</dbReference>
<reference evidence="8" key="1">
    <citation type="journal article" date="2019" name="Int. J. Syst. Evol. Microbiol.">
        <title>The Global Catalogue of Microorganisms (GCM) 10K type strain sequencing project: providing services to taxonomists for standard genome sequencing and annotation.</title>
        <authorList>
            <consortium name="The Broad Institute Genomics Platform"/>
            <consortium name="The Broad Institute Genome Sequencing Center for Infectious Disease"/>
            <person name="Wu L."/>
            <person name="Ma J."/>
        </authorList>
    </citation>
    <scope>NUCLEOTIDE SEQUENCE [LARGE SCALE GENOMIC DNA]</scope>
    <source>
        <strain evidence="8">JCM 17917</strain>
    </source>
</reference>
<proteinExistence type="predicted"/>
<keyword evidence="8" id="KW-1185">Reference proteome</keyword>
<keyword evidence="4" id="KW-1133">Transmembrane helix</keyword>
<dbReference type="InterPro" id="IPR013783">
    <property type="entry name" value="Ig-like_fold"/>
</dbReference>
<dbReference type="NCBIfam" id="TIGR04131">
    <property type="entry name" value="Bac_Flav_CTERM"/>
    <property type="match status" value="1"/>
</dbReference>
<dbReference type="Pfam" id="PF13585">
    <property type="entry name" value="CHU_C"/>
    <property type="match status" value="1"/>
</dbReference>
<evidence type="ECO:0000256" key="3">
    <source>
        <dbReference type="ARBA" id="ARBA00022737"/>
    </source>
</evidence>
<sequence length="1163" mass="121808">MAANSGPGLNYQWQKDGTDIPNATGVSFTASSSGSYTVRVSSATCTTKTSTPVTVTITPQPAQPTFLVNPNNTQCAGRPVSFSIVSPLPNASYVWDFGDGRTASGTTVNHTYYSVGTGTVNYTALVYAVTTDGCTSPTRSTTISVAQIPAFSPPKDSSNFIVCVPDSQKVIKQTASLLNQTPVPNNIASYVVDFGDGAGPKVFSPADFTASKPIRNTVPYDTTGAFPITIRAIGANGCDSVYTIDYQVSRKPKAHFTPNKERINPADCVPVKVTVDTDSSRGGNLAYEWQVLNNNGQEAGNSDVEYIEDTNNTSQSPIFSFKTKGRFTIKLFVSNSCGKDSTEQSVLIALPEVRMQADSTYCGAPATVKFNGDLVQFDANLGTISSYAWTVSGAGGATAINGTTLQDQAPEIRFPNVGVYTVTVVVRNECGASDEVEQQMATATITINDIPTAPTFSGTSTQICNETAALIRPTGPGVSFNFYSDPAGGTPLKTGRDYTTDTLSASVTYYVSAVTDKGCESATRTPFTVNVTPGITDNTIAVEGTNSQICAGSGPGTITGSAAKEGNAVPTYVWQKSTTSETAGFTTLSGVTTQDYAPGALAATTWFRRIARSNFSCNPDTSNVVVVNVSPAIEGNTINVGGGGLSTICEGDTAPEITGTAIAGVTFLWESSNNATNGFTEAPGVNTQQNYSPGILTQTTFFRRRVISSACDQASAAVVEIRVTPKLTNNTIEGNQEICASGTAPAPLTGNVPTGGVLTKNYRWESSLTGNAEDFQTAAGNNTGQNYTPGVLSQTTFFRRLVSSGGCDSLASNIVKITVSATINDNTITASQTSVCQNTSTSFSGSVPSGGSGTLSIQWQKSTTNGTDGFQNIAGATSQNYTPPPTNLNTWYRRLVTSAGNTCPPSISNVILISVEPSPVAPMVQSANVTSCAGESVTLRANGTGGVFEWFNTPEGGTPVFIGPEFQTGPLTATTNYYVQAKNTNQCVSVTRTQVTVTVSNAVADAGPDATIIEGQAATLRGSGGATYLWSPATGLSSTTAANPAASPIVTTTYTLQVTDANGCTDTDEVTVTVIGGLKIVNTFSPNGDGINETWDIGNVSNFPEISIEIFNRWGQRIYTSKGYATPWDGTYNGKALPVDTYYYIIRLNQEENPLKGSVTIIK</sequence>
<dbReference type="Gene3D" id="2.60.40.2700">
    <property type="match status" value="1"/>
</dbReference>
<dbReference type="Pfam" id="PF00801">
    <property type="entry name" value="PKD"/>
    <property type="match status" value="1"/>
</dbReference>
<gene>
    <name evidence="7" type="ORF">GCM10023183_09460</name>
</gene>
<evidence type="ECO:0000259" key="6">
    <source>
        <dbReference type="PROSITE" id="PS50093"/>
    </source>
</evidence>
<dbReference type="Gene3D" id="2.60.40.10">
    <property type="entry name" value="Immunoglobulins"/>
    <property type="match status" value="5"/>
</dbReference>
<keyword evidence="5" id="KW-0472">Membrane</keyword>
<comment type="subcellular location">
    <subcellularLocation>
        <location evidence="1">Membrane</location>
        <topology evidence="1">Multi-pass membrane protein</topology>
    </subcellularLocation>
</comment>
<dbReference type="Pfam" id="PF19081">
    <property type="entry name" value="Ig_7"/>
    <property type="match status" value="2"/>
</dbReference>
<protein>
    <recommendedName>
        <fullName evidence="6">PKD domain-containing protein</fullName>
    </recommendedName>
</protein>
<dbReference type="SMART" id="SM00089">
    <property type="entry name" value="PKD"/>
    <property type="match status" value="4"/>
</dbReference>
<organism evidence="7 8">
    <name type="scientific">Nibribacter koreensis</name>
    <dbReference type="NCBI Taxonomy" id="1084519"/>
    <lineage>
        <taxon>Bacteria</taxon>
        <taxon>Pseudomonadati</taxon>
        <taxon>Bacteroidota</taxon>
        <taxon>Cytophagia</taxon>
        <taxon>Cytophagales</taxon>
        <taxon>Hymenobacteraceae</taxon>
        <taxon>Nibribacter</taxon>
    </lineage>
</organism>
<dbReference type="PANTHER" id="PTHR46730">
    <property type="entry name" value="POLYCYSTIN-1"/>
    <property type="match status" value="1"/>
</dbReference>
<dbReference type="InterPro" id="IPR035986">
    <property type="entry name" value="PKD_dom_sf"/>
</dbReference>
<dbReference type="Pfam" id="PF18911">
    <property type="entry name" value="PKD_4"/>
    <property type="match status" value="1"/>
</dbReference>
<dbReference type="PROSITE" id="PS50093">
    <property type="entry name" value="PKD"/>
    <property type="match status" value="1"/>
</dbReference>
<dbReference type="PANTHER" id="PTHR46730:SF4">
    <property type="entry name" value="POLYCYSTIC KIDNEY DISEASE PROTEIN 1-LIKE 1"/>
    <property type="match status" value="1"/>
</dbReference>